<evidence type="ECO:0000313" key="2">
    <source>
        <dbReference type="Proteomes" id="UP001162480"/>
    </source>
</evidence>
<name>A0AA36AUF2_OCTVU</name>
<organism evidence="1 2">
    <name type="scientific">Octopus vulgaris</name>
    <name type="common">Common octopus</name>
    <dbReference type="NCBI Taxonomy" id="6645"/>
    <lineage>
        <taxon>Eukaryota</taxon>
        <taxon>Metazoa</taxon>
        <taxon>Spiralia</taxon>
        <taxon>Lophotrochozoa</taxon>
        <taxon>Mollusca</taxon>
        <taxon>Cephalopoda</taxon>
        <taxon>Coleoidea</taxon>
        <taxon>Octopodiformes</taxon>
        <taxon>Octopoda</taxon>
        <taxon>Incirrata</taxon>
        <taxon>Octopodidae</taxon>
        <taxon>Octopus</taxon>
    </lineage>
</organism>
<proteinExistence type="predicted"/>
<accession>A0AA36AUF2</accession>
<dbReference type="Proteomes" id="UP001162480">
    <property type="component" value="Chromosome 4"/>
</dbReference>
<reference evidence="1" key="1">
    <citation type="submission" date="2023-08" db="EMBL/GenBank/DDBJ databases">
        <authorList>
            <person name="Alioto T."/>
            <person name="Alioto T."/>
            <person name="Gomez Garrido J."/>
        </authorList>
    </citation>
    <scope>NUCLEOTIDE SEQUENCE</scope>
</reference>
<gene>
    <name evidence="1" type="ORF">OCTVUL_1B008265</name>
</gene>
<keyword evidence="2" id="KW-1185">Reference proteome</keyword>
<dbReference type="EMBL" id="OX597817">
    <property type="protein sequence ID" value="CAI9721437.1"/>
    <property type="molecule type" value="Genomic_DNA"/>
</dbReference>
<evidence type="ECO:0000313" key="1">
    <source>
        <dbReference type="EMBL" id="CAI9721437.1"/>
    </source>
</evidence>
<sequence length="111" mass="12972">MILNLFSSTDTQCIVQPQNNTFNTAFIFPSDKTFLNSKIFNYCQRKMVSSRSDRIISFTLLWYNENSCNITVYEECKEPYNKFINGGESGYIQPPYNNIILITKHSNRAFE</sequence>
<protein>
    <submittedName>
        <fullName evidence="1">Uncharacterized protein</fullName>
    </submittedName>
</protein>
<dbReference type="AlphaFoldDB" id="A0AA36AUF2"/>